<sequence length="316" mass="35812">MPWAAKGSRFTILFERFAIQVLLATQTVTGAMSILRTKWDQTWSIVERAVARGKERKESQAVPRLGIDEKAYLKGQSYITLLYDLDNSTVEAISDGNDTESGIACLSQLSEAQIQSVEAIAMDMSAAYVKAAKHVIPLAENKIVHDRFHVMQMATKAVDKVRRGEHRQLMTDGDDSLSKTKYVWLTSFENLTEKQQTLFDAAYARQLQTGKAWAYKEMLRDLWGQNTAGSATTFFNDWYRRVIHTKLEPMKAVAKSIKERLRNVVSYCTHKITNAVAEGMNSKIMSIKRRVGGFRNRENFKTAIFFYCGGLSLDPQ</sequence>
<dbReference type="Proteomes" id="UP000321083">
    <property type="component" value="Unassembled WGS sequence"/>
</dbReference>
<dbReference type="PANTHER" id="PTHR33498">
    <property type="entry name" value="TRANSPOSASE FOR INSERTION SEQUENCE ELEMENT IS1557"/>
    <property type="match status" value="1"/>
</dbReference>
<evidence type="ECO:0000313" key="3">
    <source>
        <dbReference type="EMBL" id="TWW11027.1"/>
    </source>
</evidence>
<protein>
    <submittedName>
        <fullName evidence="3">ISL3 family transposase</fullName>
    </submittedName>
</protein>
<dbReference type="InterPro" id="IPR032877">
    <property type="entry name" value="Transposase_HTH"/>
</dbReference>
<reference evidence="3 4" key="2">
    <citation type="submission" date="2019-08" db="EMBL/GenBank/DDBJ databases">
        <authorList>
            <person name="Henke P."/>
        </authorList>
    </citation>
    <scope>NUCLEOTIDE SEQUENCE [LARGE SCALE GENOMIC DNA]</scope>
    <source>
        <strain evidence="3">Phe10_nw2017</strain>
    </source>
</reference>
<dbReference type="Pfam" id="PF01610">
    <property type="entry name" value="DDE_Tnp_ISL3"/>
    <property type="match status" value="1"/>
</dbReference>
<dbReference type="InterPro" id="IPR047951">
    <property type="entry name" value="Transpos_ISL3"/>
</dbReference>
<evidence type="ECO:0000259" key="2">
    <source>
        <dbReference type="Pfam" id="PF13542"/>
    </source>
</evidence>
<dbReference type="AlphaFoldDB" id="A0A5C6M9N8"/>
<dbReference type="Pfam" id="PF13542">
    <property type="entry name" value="HTH_Tnp_ISL3"/>
    <property type="match status" value="1"/>
</dbReference>
<dbReference type="NCBIfam" id="NF033550">
    <property type="entry name" value="transpos_ISL3"/>
    <property type="match status" value="1"/>
</dbReference>
<dbReference type="PANTHER" id="PTHR33498:SF1">
    <property type="entry name" value="TRANSPOSASE FOR INSERTION SEQUENCE ELEMENT IS1557"/>
    <property type="match status" value="1"/>
</dbReference>
<proteinExistence type="predicted"/>
<gene>
    <name evidence="3" type="ORF">E3A20_05560</name>
</gene>
<feature type="domain" description="Transposase IS204/IS1001/IS1096/IS1165 helix-turn-helix" evidence="2">
    <location>
        <begin position="2"/>
        <end position="50"/>
    </location>
</feature>
<organism evidence="3 4">
    <name type="scientific">Planctomyces bekefii</name>
    <dbReference type="NCBI Taxonomy" id="1653850"/>
    <lineage>
        <taxon>Bacteria</taxon>
        <taxon>Pseudomonadati</taxon>
        <taxon>Planctomycetota</taxon>
        <taxon>Planctomycetia</taxon>
        <taxon>Planctomycetales</taxon>
        <taxon>Planctomycetaceae</taxon>
        <taxon>Planctomyces</taxon>
    </lineage>
</organism>
<reference evidence="3 4" key="1">
    <citation type="submission" date="2019-08" db="EMBL/GenBank/DDBJ databases">
        <title>100 year-old enigma solved: identification of Planctomyces bekefii, the type genus and species of the phylum Planctomycetes.</title>
        <authorList>
            <person name="Svetlana D.N."/>
            <person name="Overmann J."/>
        </authorList>
    </citation>
    <scope>NUCLEOTIDE SEQUENCE [LARGE SCALE GENOMIC DNA]</scope>
    <source>
        <strain evidence="3">Phe10_nw2017</strain>
    </source>
</reference>
<evidence type="ECO:0000313" key="4">
    <source>
        <dbReference type="Proteomes" id="UP000321083"/>
    </source>
</evidence>
<keyword evidence="4" id="KW-1185">Reference proteome</keyword>
<dbReference type="InterPro" id="IPR002560">
    <property type="entry name" value="Transposase_DDE"/>
</dbReference>
<comment type="caution">
    <text evidence="3">The sequence shown here is derived from an EMBL/GenBank/DDBJ whole genome shotgun (WGS) entry which is preliminary data.</text>
</comment>
<feature type="domain" description="Transposase IS204/IS1001/IS1096/IS1165 DDE" evidence="1">
    <location>
        <begin position="65"/>
        <end position="304"/>
    </location>
</feature>
<name>A0A5C6M9N8_9PLAN</name>
<accession>A0A5C6M9N8</accession>
<evidence type="ECO:0000259" key="1">
    <source>
        <dbReference type="Pfam" id="PF01610"/>
    </source>
</evidence>
<dbReference type="EMBL" id="SRHE01000070">
    <property type="protein sequence ID" value="TWW11027.1"/>
    <property type="molecule type" value="Genomic_DNA"/>
</dbReference>